<evidence type="ECO:0000256" key="5">
    <source>
        <dbReference type="ARBA" id="ARBA00022840"/>
    </source>
</evidence>
<keyword evidence="6 8" id="KW-1133">Transmembrane helix</keyword>
<dbReference type="InterPro" id="IPR003439">
    <property type="entry name" value="ABC_transporter-like_ATP-bd"/>
</dbReference>
<dbReference type="PANTHER" id="PTHR48041">
    <property type="entry name" value="ABC TRANSPORTER G FAMILY MEMBER 28"/>
    <property type="match status" value="1"/>
</dbReference>
<proteinExistence type="predicted"/>
<dbReference type="GO" id="GO:0016887">
    <property type="term" value="F:ATP hydrolysis activity"/>
    <property type="evidence" value="ECO:0007669"/>
    <property type="project" value="InterPro"/>
</dbReference>
<keyword evidence="3 8" id="KW-0812">Transmembrane</keyword>
<keyword evidence="11" id="KW-1185">Reference proteome</keyword>
<dbReference type="InterPro" id="IPR027417">
    <property type="entry name" value="P-loop_NTPase"/>
</dbReference>
<feature type="non-terminal residue" evidence="10">
    <location>
        <position position="1"/>
    </location>
</feature>
<dbReference type="InterPro" id="IPR043926">
    <property type="entry name" value="ABCG_dom"/>
</dbReference>
<dbReference type="SUPFAM" id="SSF52540">
    <property type="entry name" value="P-loop containing nucleoside triphosphate hydrolases"/>
    <property type="match status" value="1"/>
</dbReference>
<sequence>HEKVILKGLTGAFQPGRVTAILGPSGSGKTSLLNILAGSVKMGRVDGQLLINGRNVTGQAIRTISGYVFQDDVILPTMTVAEAITMCAILRCPDLNPEQRKQRVNEVIALLELEKARDTVIGSAHVKGVSGGERKRCAIAMELVTNPSVLFLDEPTSGLDAYTAATVTFILRQLARSGRTVVTVMHQPSSEIFHTFDDVMILQDGRTVYMGEAENAVAYFTRAGYPCPTYTNPADFFFMSVLYRFDPENLTMGDKTEANQLERNRMEHIYEFWRRSPEAAYYEYVARHPLTRAITPGMFKQVSSFSVQYNHLLKRAARNGWRNKMVIQAKFFQALFFGVFIGLIYLNIPGKDNLAAQIQDMTGALFFVAVNQFFANAMPVITTFAAERDVFRREHGNGLYSLPSYFLAKNTVELPFVILSPFIFATITYWMFGLQADAGKFFIYVAVAICVALCGNGFGTFMACSIQNLEVTLALVPVVILPLMIFGGLFVNTGNAPAWLAWIQWISPIKYGFSALAHNQ</sequence>
<dbReference type="PANTHER" id="PTHR48041:SF91">
    <property type="entry name" value="ABC TRANSPORTER G FAMILY MEMBER 28"/>
    <property type="match status" value="1"/>
</dbReference>
<dbReference type="GO" id="GO:0016020">
    <property type="term" value="C:membrane"/>
    <property type="evidence" value="ECO:0007669"/>
    <property type="project" value="UniProtKB-SubCell"/>
</dbReference>
<reference evidence="11" key="1">
    <citation type="journal article" date="2018" name="Nat. Microbiol.">
        <title>Leveraging single-cell genomics to expand the fungal tree of life.</title>
        <authorList>
            <person name="Ahrendt S.R."/>
            <person name="Quandt C.A."/>
            <person name="Ciobanu D."/>
            <person name="Clum A."/>
            <person name="Salamov A."/>
            <person name="Andreopoulos B."/>
            <person name="Cheng J.F."/>
            <person name="Woyke T."/>
            <person name="Pelin A."/>
            <person name="Henrissat B."/>
            <person name="Reynolds N.K."/>
            <person name="Benny G.L."/>
            <person name="Smith M.E."/>
            <person name="James T.Y."/>
            <person name="Grigoriev I.V."/>
        </authorList>
    </citation>
    <scope>NUCLEOTIDE SEQUENCE [LARGE SCALE GENOMIC DNA]</scope>
    <source>
        <strain evidence="11">RSA 468</strain>
    </source>
</reference>
<keyword evidence="5" id="KW-0067">ATP-binding</keyword>
<dbReference type="EMBL" id="ML002514">
    <property type="protein sequence ID" value="RKP37286.1"/>
    <property type="molecule type" value="Genomic_DNA"/>
</dbReference>
<feature type="transmembrane region" description="Helical" evidence="8">
    <location>
        <begin position="441"/>
        <end position="464"/>
    </location>
</feature>
<feature type="transmembrane region" description="Helical" evidence="8">
    <location>
        <begin position="331"/>
        <end position="348"/>
    </location>
</feature>
<keyword evidence="4" id="KW-0547">Nucleotide-binding</keyword>
<keyword evidence="2" id="KW-0813">Transport</keyword>
<dbReference type="AlphaFoldDB" id="A0A4P9ZUK5"/>
<evidence type="ECO:0000256" key="2">
    <source>
        <dbReference type="ARBA" id="ARBA00022448"/>
    </source>
</evidence>
<evidence type="ECO:0000259" key="9">
    <source>
        <dbReference type="PROSITE" id="PS50893"/>
    </source>
</evidence>
<dbReference type="InterPro" id="IPR013525">
    <property type="entry name" value="ABC2_TM"/>
</dbReference>
<dbReference type="PROSITE" id="PS50893">
    <property type="entry name" value="ABC_TRANSPORTER_2"/>
    <property type="match status" value="1"/>
</dbReference>
<feature type="transmembrane region" description="Helical" evidence="8">
    <location>
        <begin position="414"/>
        <end position="435"/>
    </location>
</feature>
<accession>A0A4P9ZUK5</accession>
<evidence type="ECO:0000256" key="7">
    <source>
        <dbReference type="ARBA" id="ARBA00023136"/>
    </source>
</evidence>
<protein>
    <submittedName>
        <fullName evidence="10">P-loop containing nucleoside triphosphate hydrolase protein</fullName>
    </submittedName>
</protein>
<dbReference type="Gene3D" id="3.40.50.300">
    <property type="entry name" value="P-loop containing nucleotide triphosphate hydrolases"/>
    <property type="match status" value="1"/>
</dbReference>
<organism evidence="10 11">
    <name type="scientific">Dimargaris cristalligena</name>
    <dbReference type="NCBI Taxonomy" id="215637"/>
    <lineage>
        <taxon>Eukaryota</taxon>
        <taxon>Fungi</taxon>
        <taxon>Fungi incertae sedis</taxon>
        <taxon>Zoopagomycota</taxon>
        <taxon>Kickxellomycotina</taxon>
        <taxon>Dimargaritomycetes</taxon>
        <taxon>Dimargaritales</taxon>
        <taxon>Dimargaritaceae</taxon>
        <taxon>Dimargaris</taxon>
    </lineage>
</organism>
<dbReference type="GO" id="GO:0140359">
    <property type="term" value="F:ABC-type transporter activity"/>
    <property type="evidence" value="ECO:0007669"/>
    <property type="project" value="InterPro"/>
</dbReference>
<evidence type="ECO:0000256" key="3">
    <source>
        <dbReference type="ARBA" id="ARBA00022692"/>
    </source>
</evidence>
<evidence type="ECO:0000313" key="11">
    <source>
        <dbReference type="Proteomes" id="UP000268162"/>
    </source>
</evidence>
<keyword evidence="7 8" id="KW-0472">Membrane</keyword>
<evidence type="ECO:0000256" key="4">
    <source>
        <dbReference type="ARBA" id="ARBA00022741"/>
    </source>
</evidence>
<dbReference type="STRING" id="215637.A0A4P9ZUK5"/>
<evidence type="ECO:0000256" key="1">
    <source>
        <dbReference type="ARBA" id="ARBA00004141"/>
    </source>
</evidence>
<dbReference type="SMART" id="SM00382">
    <property type="entry name" value="AAA"/>
    <property type="match status" value="1"/>
</dbReference>
<dbReference type="InterPro" id="IPR050352">
    <property type="entry name" value="ABCG_transporters"/>
</dbReference>
<evidence type="ECO:0000256" key="6">
    <source>
        <dbReference type="ARBA" id="ARBA00022989"/>
    </source>
</evidence>
<dbReference type="GO" id="GO:0005524">
    <property type="term" value="F:ATP binding"/>
    <property type="evidence" value="ECO:0007669"/>
    <property type="project" value="UniProtKB-KW"/>
</dbReference>
<comment type="subcellular location">
    <subcellularLocation>
        <location evidence="1">Membrane</location>
        <topology evidence="1">Multi-pass membrane protein</topology>
    </subcellularLocation>
</comment>
<dbReference type="Proteomes" id="UP000268162">
    <property type="component" value="Unassembled WGS sequence"/>
</dbReference>
<keyword evidence="10" id="KW-0378">Hydrolase</keyword>
<feature type="transmembrane region" description="Helical" evidence="8">
    <location>
        <begin position="363"/>
        <end position="386"/>
    </location>
</feature>
<feature type="transmembrane region" description="Helical" evidence="8">
    <location>
        <begin position="471"/>
        <end position="491"/>
    </location>
</feature>
<dbReference type="Pfam" id="PF00005">
    <property type="entry name" value="ABC_tran"/>
    <property type="match status" value="1"/>
</dbReference>
<evidence type="ECO:0000313" key="10">
    <source>
        <dbReference type="EMBL" id="RKP37286.1"/>
    </source>
</evidence>
<dbReference type="Pfam" id="PF01061">
    <property type="entry name" value="ABC2_membrane"/>
    <property type="match status" value="1"/>
</dbReference>
<dbReference type="InterPro" id="IPR003593">
    <property type="entry name" value="AAA+_ATPase"/>
</dbReference>
<feature type="non-terminal residue" evidence="10">
    <location>
        <position position="520"/>
    </location>
</feature>
<dbReference type="Pfam" id="PF19055">
    <property type="entry name" value="ABC2_membrane_7"/>
    <property type="match status" value="1"/>
</dbReference>
<gene>
    <name evidence="10" type="ORF">BJ085DRAFT_8122</name>
</gene>
<dbReference type="CDD" id="cd03213">
    <property type="entry name" value="ABCG_EPDR"/>
    <property type="match status" value="1"/>
</dbReference>
<name>A0A4P9ZUK5_9FUNG</name>
<feature type="domain" description="ABC transporter" evidence="9">
    <location>
        <begin position="2"/>
        <end position="229"/>
    </location>
</feature>
<evidence type="ECO:0000256" key="8">
    <source>
        <dbReference type="SAM" id="Phobius"/>
    </source>
</evidence>